<accession>A0ABU3DCR2</accession>
<sequence length="210" mass="22975">MFDWISSIINAVGSFGVAVLMFVENVFPPIPSELVMPLAGFNAARGDMSIVAVIIMGSLGSLAGAWLWYWIGQKIGMDRLKSLTRKHGRWLTISPDELDQANDWFARHGGEAVLIGRLIPTVRTFISVPAGVSGMPLPRFLAYSAVGTVAWTSLLAVAGYMLETQYERVSAWLNPVSTGVVVIIVAIYLYRVATYRRRVPLSRTQGGAED</sequence>
<keyword evidence="3 6" id="KW-0812">Transmembrane</keyword>
<feature type="transmembrane region" description="Helical" evidence="6">
    <location>
        <begin position="7"/>
        <end position="28"/>
    </location>
</feature>
<proteinExistence type="predicted"/>
<dbReference type="Proteomes" id="UP001265259">
    <property type="component" value="Unassembled WGS sequence"/>
</dbReference>
<evidence type="ECO:0000256" key="2">
    <source>
        <dbReference type="ARBA" id="ARBA00022475"/>
    </source>
</evidence>
<dbReference type="InterPro" id="IPR051311">
    <property type="entry name" value="DedA_domain"/>
</dbReference>
<gene>
    <name evidence="8" type="ORF">RM543_01575</name>
</gene>
<evidence type="ECO:0000256" key="4">
    <source>
        <dbReference type="ARBA" id="ARBA00022989"/>
    </source>
</evidence>
<feature type="domain" description="VTT" evidence="7">
    <location>
        <begin position="30"/>
        <end position="161"/>
    </location>
</feature>
<feature type="transmembrane region" description="Helical" evidence="6">
    <location>
        <begin position="140"/>
        <end position="160"/>
    </location>
</feature>
<comment type="subcellular location">
    <subcellularLocation>
        <location evidence="1">Cell membrane</location>
        <topology evidence="1">Multi-pass membrane protein</topology>
    </subcellularLocation>
</comment>
<evidence type="ECO:0000256" key="6">
    <source>
        <dbReference type="SAM" id="Phobius"/>
    </source>
</evidence>
<dbReference type="EMBL" id="JAVRHL010000001">
    <property type="protein sequence ID" value="MDT0681358.1"/>
    <property type="molecule type" value="Genomic_DNA"/>
</dbReference>
<evidence type="ECO:0000256" key="3">
    <source>
        <dbReference type="ARBA" id="ARBA00022692"/>
    </source>
</evidence>
<evidence type="ECO:0000256" key="1">
    <source>
        <dbReference type="ARBA" id="ARBA00004651"/>
    </source>
</evidence>
<keyword evidence="5 6" id="KW-0472">Membrane</keyword>
<feature type="transmembrane region" description="Helical" evidence="6">
    <location>
        <begin position="172"/>
        <end position="193"/>
    </location>
</feature>
<evidence type="ECO:0000256" key="5">
    <source>
        <dbReference type="ARBA" id="ARBA00023136"/>
    </source>
</evidence>
<evidence type="ECO:0000313" key="9">
    <source>
        <dbReference type="Proteomes" id="UP001265259"/>
    </source>
</evidence>
<feature type="transmembrane region" description="Helical" evidence="6">
    <location>
        <begin position="48"/>
        <end position="71"/>
    </location>
</feature>
<dbReference type="RefSeq" id="WP_311688973.1">
    <property type="nucleotide sequence ID" value="NZ_JAVRHL010000001.1"/>
</dbReference>
<keyword evidence="2" id="KW-1003">Cell membrane</keyword>
<name>A0ABU3DCR2_9RHOB</name>
<comment type="caution">
    <text evidence="8">The sequence shown here is derived from an EMBL/GenBank/DDBJ whole genome shotgun (WGS) entry which is preliminary data.</text>
</comment>
<keyword evidence="9" id="KW-1185">Reference proteome</keyword>
<keyword evidence="4 6" id="KW-1133">Transmembrane helix</keyword>
<dbReference type="PANTHER" id="PTHR42709:SF6">
    <property type="entry name" value="UNDECAPRENYL PHOSPHATE TRANSPORTER A"/>
    <property type="match status" value="1"/>
</dbReference>
<reference evidence="8 9" key="1">
    <citation type="submission" date="2023-09" db="EMBL/GenBank/DDBJ databases">
        <authorList>
            <person name="Rey-Velasco X."/>
        </authorList>
    </citation>
    <scope>NUCLEOTIDE SEQUENCE [LARGE SCALE GENOMIC DNA]</scope>
    <source>
        <strain evidence="8 9">F158</strain>
    </source>
</reference>
<dbReference type="Pfam" id="PF09335">
    <property type="entry name" value="VTT_dom"/>
    <property type="match status" value="1"/>
</dbReference>
<dbReference type="PANTHER" id="PTHR42709">
    <property type="entry name" value="ALKALINE PHOSPHATASE LIKE PROTEIN"/>
    <property type="match status" value="1"/>
</dbReference>
<protein>
    <submittedName>
        <fullName evidence="8">DedA family protein</fullName>
    </submittedName>
</protein>
<dbReference type="InterPro" id="IPR032816">
    <property type="entry name" value="VTT_dom"/>
</dbReference>
<evidence type="ECO:0000313" key="8">
    <source>
        <dbReference type="EMBL" id="MDT0681358.1"/>
    </source>
</evidence>
<evidence type="ECO:0000259" key="7">
    <source>
        <dbReference type="Pfam" id="PF09335"/>
    </source>
</evidence>
<organism evidence="8 9">
    <name type="scientific">Tropicimonas omnivorans</name>
    <dbReference type="NCBI Taxonomy" id="3075590"/>
    <lineage>
        <taxon>Bacteria</taxon>
        <taxon>Pseudomonadati</taxon>
        <taxon>Pseudomonadota</taxon>
        <taxon>Alphaproteobacteria</taxon>
        <taxon>Rhodobacterales</taxon>
        <taxon>Roseobacteraceae</taxon>
        <taxon>Tropicimonas</taxon>
    </lineage>
</organism>